<proteinExistence type="predicted"/>
<dbReference type="EMBL" id="JAIWYP010000010">
    <property type="protein sequence ID" value="KAH3752198.1"/>
    <property type="molecule type" value="Genomic_DNA"/>
</dbReference>
<sequence length="79" mass="9005">MYWLFSTGVRFVIYAINEHKHCGCHETATQLTGGCNAKNLQLLIAGNPYTKRGHWITRRKPDLSGMVTNIQMNVNRDRG</sequence>
<evidence type="ECO:0000313" key="2">
    <source>
        <dbReference type="Proteomes" id="UP000828390"/>
    </source>
</evidence>
<gene>
    <name evidence="1" type="ORF">DPMN_186811</name>
</gene>
<dbReference type="Proteomes" id="UP000828390">
    <property type="component" value="Unassembled WGS sequence"/>
</dbReference>
<comment type="caution">
    <text evidence="1">The sequence shown here is derived from an EMBL/GenBank/DDBJ whole genome shotgun (WGS) entry which is preliminary data.</text>
</comment>
<keyword evidence="2" id="KW-1185">Reference proteome</keyword>
<accession>A0A9D4I9Q5</accession>
<name>A0A9D4I9Q5_DREPO</name>
<dbReference type="AlphaFoldDB" id="A0A9D4I9Q5"/>
<reference evidence="1" key="1">
    <citation type="journal article" date="2019" name="bioRxiv">
        <title>The Genome of the Zebra Mussel, Dreissena polymorpha: A Resource for Invasive Species Research.</title>
        <authorList>
            <person name="McCartney M.A."/>
            <person name="Auch B."/>
            <person name="Kono T."/>
            <person name="Mallez S."/>
            <person name="Zhang Y."/>
            <person name="Obille A."/>
            <person name="Becker A."/>
            <person name="Abrahante J.E."/>
            <person name="Garbe J."/>
            <person name="Badalamenti J.P."/>
            <person name="Herman A."/>
            <person name="Mangelson H."/>
            <person name="Liachko I."/>
            <person name="Sullivan S."/>
            <person name="Sone E.D."/>
            <person name="Koren S."/>
            <person name="Silverstein K.A.T."/>
            <person name="Beckman K.B."/>
            <person name="Gohl D.M."/>
        </authorList>
    </citation>
    <scope>NUCLEOTIDE SEQUENCE</scope>
    <source>
        <strain evidence="1">Duluth1</strain>
        <tissue evidence="1">Whole animal</tissue>
    </source>
</reference>
<reference evidence="1" key="2">
    <citation type="submission" date="2020-11" db="EMBL/GenBank/DDBJ databases">
        <authorList>
            <person name="McCartney M.A."/>
            <person name="Auch B."/>
            <person name="Kono T."/>
            <person name="Mallez S."/>
            <person name="Becker A."/>
            <person name="Gohl D.M."/>
            <person name="Silverstein K.A.T."/>
            <person name="Koren S."/>
            <person name="Bechman K.B."/>
            <person name="Herman A."/>
            <person name="Abrahante J.E."/>
            <person name="Garbe J."/>
        </authorList>
    </citation>
    <scope>NUCLEOTIDE SEQUENCE</scope>
    <source>
        <strain evidence="1">Duluth1</strain>
        <tissue evidence="1">Whole animal</tissue>
    </source>
</reference>
<protein>
    <submittedName>
        <fullName evidence="1">Uncharacterized protein</fullName>
    </submittedName>
</protein>
<evidence type="ECO:0000313" key="1">
    <source>
        <dbReference type="EMBL" id="KAH3752198.1"/>
    </source>
</evidence>
<organism evidence="1 2">
    <name type="scientific">Dreissena polymorpha</name>
    <name type="common">Zebra mussel</name>
    <name type="synonym">Mytilus polymorpha</name>
    <dbReference type="NCBI Taxonomy" id="45954"/>
    <lineage>
        <taxon>Eukaryota</taxon>
        <taxon>Metazoa</taxon>
        <taxon>Spiralia</taxon>
        <taxon>Lophotrochozoa</taxon>
        <taxon>Mollusca</taxon>
        <taxon>Bivalvia</taxon>
        <taxon>Autobranchia</taxon>
        <taxon>Heteroconchia</taxon>
        <taxon>Euheterodonta</taxon>
        <taxon>Imparidentia</taxon>
        <taxon>Neoheterodontei</taxon>
        <taxon>Myida</taxon>
        <taxon>Dreissenoidea</taxon>
        <taxon>Dreissenidae</taxon>
        <taxon>Dreissena</taxon>
    </lineage>
</organism>